<dbReference type="AlphaFoldDB" id="A0A9W7BNE0"/>
<name>A0A9W7BNE0_9STRA</name>
<evidence type="ECO:0000313" key="5">
    <source>
        <dbReference type="Proteomes" id="UP001165160"/>
    </source>
</evidence>
<keyword evidence="2" id="KW-0812">Transmembrane</keyword>
<dbReference type="Pfam" id="PF00487">
    <property type="entry name" value="FA_desaturase"/>
    <property type="match status" value="1"/>
</dbReference>
<evidence type="ECO:0000259" key="3">
    <source>
        <dbReference type="Pfam" id="PF00487"/>
    </source>
</evidence>
<dbReference type="InterPro" id="IPR005804">
    <property type="entry name" value="FA_desaturase_dom"/>
</dbReference>
<sequence>MNWVAIQTAAQEMFGSSSSPTPSERAPTAAVASDSSSDEDNDVQGVVMAKNKKKRATKSITATQEKILNQLLHKWRANNSSAWKCLALTFVIWTTSVYLLVKYQNIPSTLLVAASIVRNFMILHDACHLSFFETNRQNVRLCKFIQYFSQFEWTTWQSTHNHHHRHLGDNSVIDTSLTVWFTEAEYAAMPLKFKMPFRIIRDPLVFFPVASAWVFFISRPLVQFGSRYVVPICLYFAFGSRVSLLYCLAGLLAGIIGLALFHLQHQVNTPYRVSKERRSGVDAGLYGSTLLAIRWPFTLMTLGIEFHHIHHASVKVPGYHLAACHAEGEALNLFQGINRVGRWRAFVSMFHAVFAGSVKHSHADHHHYDENHPPPSFAAFWPYSALGLYDQTPLKTM</sequence>
<reference evidence="5" key="1">
    <citation type="journal article" date="2023" name="Commun. Biol.">
        <title>Genome analysis of Parmales, the sister group of diatoms, reveals the evolutionary specialization of diatoms from phago-mixotrophs to photoautotrophs.</title>
        <authorList>
            <person name="Ban H."/>
            <person name="Sato S."/>
            <person name="Yoshikawa S."/>
            <person name="Yamada K."/>
            <person name="Nakamura Y."/>
            <person name="Ichinomiya M."/>
            <person name="Sato N."/>
            <person name="Blanc-Mathieu R."/>
            <person name="Endo H."/>
            <person name="Kuwata A."/>
            <person name="Ogata H."/>
        </authorList>
    </citation>
    <scope>NUCLEOTIDE SEQUENCE [LARGE SCALE GENOMIC DNA]</scope>
    <source>
        <strain evidence="5">NIES 3699</strain>
    </source>
</reference>
<accession>A0A9W7BNE0</accession>
<protein>
    <recommendedName>
        <fullName evidence="3">Fatty acid desaturase domain-containing protein</fullName>
    </recommendedName>
</protein>
<organism evidence="4 5">
    <name type="scientific">Triparma verrucosa</name>
    <dbReference type="NCBI Taxonomy" id="1606542"/>
    <lineage>
        <taxon>Eukaryota</taxon>
        <taxon>Sar</taxon>
        <taxon>Stramenopiles</taxon>
        <taxon>Ochrophyta</taxon>
        <taxon>Bolidophyceae</taxon>
        <taxon>Parmales</taxon>
        <taxon>Triparmaceae</taxon>
        <taxon>Triparma</taxon>
    </lineage>
</organism>
<feature type="region of interest" description="Disordered" evidence="1">
    <location>
        <begin position="13"/>
        <end position="42"/>
    </location>
</feature>
<dbReference type="Proteomes" id="UP001165160">
    <property type="component" value="Unassembled WGS sequence"/>
</dbReference>
<feature type="compositionally biased region" description="Low complexity" evidence="1">
    <location>
        <begin position="26"/>
        <end position="35"/>
    </location>
</feature>
<dbReference type="GO" id="GO:0006629">
    <property type="term" value="P:lipid metabolic process"/>
    <property type="evidence" value="ECO:0007669"/>
    <property type="project" value="InterPro"/>
</dbReference>
<keyword evidence="2" id="KW-0472">Membrane</keyword>
<proteinExistence type="predicted"/>
<feature type="transmembrane region" description="Helical" evidence="2">
    <location>
        <begin position="204"/>
        <end position="222"/>
    </location>
</feature>
<keyword evidence="2" id="KW-1133">Transmembrane helix</keyword>
<dbReference type="EMBL" id="BRXX01000141">
    <property type="protein sequence ID" value="GMH93561.1"/>
    <property type="molecule type" value="Genomic_DNA"/>
</dbReference>
<evidence type="ECO:0000313" key="4">
    <source>
        <dbReference type="EMBL" id="GMH93561.1"/>
    </source>
</evidence>
<evidence type="ECO:0000256" key="2">
    <source>
        <dbReference type="SAM" id="Phobius"/>
    </source>
</evidence>
<feature type="transmembrane region" description="Helical" evidence="2">
    <location>
        <begin position="242"/>
        <end position="263"/>
    </location>
</feature>
<feature type="compositionally biased region" description="Polar residues" evidence="1">
    <location>
        <begin position="13"/>
        <end position="22"/>
    </location>
</feature>
<gene>
    <name evidence="4" type="ORF">TrVE_jg6858</name>
</gene>
<evidence type="ECO:0000256" key="1">
    <source>
        <dbReference type="SAM" id="MobiDB-lite"/>
    </source>
</evidence>
<keyword evidence="5" id="KW-1185">Reference proteome</keyword>
<comment type="caution">
    <text evidence="4">The sequence shown here is derived from an EMBL/GenBank/DDBJ whole genome shotgun (WGS) entry which is preliminary data.</text>
</comment>
<feature type="domain" description="Fatty acid desaturase" evidence="3">
    <location>
        <begin position="108"/>
        <end position="327"/>
    </location>
</feature>